<dbReference type="SUPFAM" id="SSF53927">
    <property type="entry name" value="Cytidine deaminase-like"/>
    <property type="match status" value="1"/>
</dbReference>
<comment type="caution">
    <text evidence="10">The sequence shown here is derived from an EMBL/GenBank/DDBJ whole genome shotgun (WGS) entry which is preliminary data.</text>
</comment>
<organism evidence="10 11">
    <name type="scientific">Granulicella arctica</name>
    <dbReference type="NCBI Taxonomy" id="940613"/>
    <lineage>
        <taxon>Bacteria</taxon>
        <taxon>Pseudomonadati</taxon>
        <taxon>Acidobacteriota</taxon>
        <taxon>Terriglobia</taxon>
        <taxon>Terriglobales</taxon>
        <taxon>Acidobacteriaceae</taxon>
        <taxon>Granulicella</taxon>
    </lineage>
</organism>
<name>A0A7Y9PJN9_9BACT</name>
<feature type="active site" description="Proton donor" evidence="8">
    <location>
        <position position="53"/>
    </location>
</feature>
<protein>
    <recommendedName>
        <fullName evidence="8">tRNA-specific adenosine deaminase</fullName>
        <ecNumber evidence="8">3.5.4.33</ecNumber>
    </recommendedName>
</protein>
<comment type="subunit">
    <text evidence="2 8">Homodimer.</text>
</comment>
<dbReference type="HAMAP" id="MF_00972">
    <property type="entry name" value="tRNA_aden_deaminase"/>
    <property type="match status" value="1"/>
</dbReference>
<dbReference type="InterPro" id="IPR058535">
    <property type="entry name" value="MafB19-deam"/>
</dbReference>
<comment type="similarity">
    <text evidence="1">Belongs to the cytidine and deoxycytidylate deaminase family. ADAT2 subfamily.</text>
</comment>
<evidence type="ECO:0000256" key="1">
    <source>
        <dbReference type="ARBA" id="ARBA00010669"/>
    </source>
</evidence>
<keyword evidence="5 8" id="KW-0378">Hydrolase</keyword>
<dbReference type="PROSITE" id="PS51747">
    <property type="entry name" value="CYT_DCMP_DEAMINASES_2"/>
    <property type="match status" value="1"/>
</dbReference>
<dbReference type="InterPro" id="IPR016193">
    <property type="entry name" value="Cytidine_deaminase-like"/>
</dbReference>
<comment type="function">
    <text evidence="8">Catalyzes the deamination of adenosine to inosine at the wobble position 34 of tRNA(Arg2).</text>
</comment>
<dbReference type="RefSeq" id="WP_179492897.1">
    <property type="nucleotide sequence ID" value="NZ_JACCCW010000002.1"/>
</dbReference>
<dbReference type="EMBL" id="JACCCW010000002">
    <property type="protein sequence ID" value="NYF81077.1"/>
    <property type="molecule type" value="Genomic_DNA"/>
</dbReference>
<reference evidence="10 11" key="1">
    <citation type="submission" date="2020-07" db="EMBL/GenBank/DDBJ databases">
        <title>Genomic Encyclopedia of Type Strains, Phase IV (KMG-V): Genome sequencing to study the core and pangenomes of soil and plant-associated prokaryotes.</title>
        <authorList>
            <person name="Whitman W."/>
        </authorList>
    </citation>
    <scope>NUCLEOTIDE SEQUENCE [LARGE SCALE GENOMIC DNA]</scope>
    <source>
        <strain evidence="10 11">X4EP2</strain>
    </source>
</reference>
<dbReference type="Gene3D" id="3.40.140.10">
    <property type="entry name" value="Cytidine Deaminase, domain 2"/>
    <property type="match status" value="1"/>
</dbReference>
<evidence type="ECO:0000259" key="9">
    <source>
        <dbReference type="PROSITE" id="PS51747"/>
    </source>
</evidence>
<dbReference type="CDD" id="cd01285">
    <property type="entry name" value="nucleoside_deaminase"/>
    <property type="match status" value="1"/>
</dbReference>
<dbReference type="InterPro" id="IPR002125">
    <property type="entry name" value="CMP_dCMP_dom"/>
</dbReference>
<dbReference type="EC" id="3.5.4.33" evidence="8"/>
<dbReference type="Pfam" id="PF14437">
    <property type="entry name" value="MafB19-deam"/>
    <property type="match status" value="1"/>
</dbReference>
<dbReference type="NCBIfam" id="NF008113">
    <property type="entry name" value="PRK10860.1"/>
    <property type="match status" value="1"/>
</dbReference>
<comment type="cofactor">
    <cofactor evidence="8">
        <name>Zn(2+)</name>
        <dbReference type="ChEBI" id="CHEBI:29105"/>
    </cofactor>
    <text evidence="8">Binds 1 zinc ion per subunit.</text>
</comment>
<evidence type="ECO:0000256" key="4">
    <source>
        <dbReference type="ARBA" id="ARBA00022723"/>
    </source>
</evidence>
<dbReference type="GO" id="GO:0008270">
    <property type="term" value="F:zinc ion binding"/>
    <property type="evidence" value="ECO:0007669"/>
    <property type="project" value="UniProtKB-UniRule"/>
</dbReference>
<dbReference type="PANTHER" id="PTHR11079:SF202">
    <property type="entry name" value="TRNA-SPECIFIC ADENOSINE DEAMINASE"/>
    <property type="match status" value="1"/>
</dbReference>
<accession>A0A7Y9PJN9</accession>
<dbReference type="PROSITE" id="PS00903">
    <property type="entry name" value="CYT_DCMP_DEAMINASES_1"/>
    <property type="match status" value="1"/>
</dbReference>
<dbReference type="InterPro" id="IPR016192">
    <property type="entry name" value="APOBEC/CMP_deaminase_Zn-bd"/>
</dbReference>
<keyword evidence="11" id="KW-1185">Reference proteome</keyword>
<evidence type="ECO:0000256" key="6">
    <source>
        <dbReference type="ARBA" id="ARBA00022833"/>
    </source>
</evidence>
<keyword evidence="3 8" id="KW-0819">tRNA processing</keyword>
<evidence type="ECO:0000256" key="2">
    <source>
        <dbReference type="ARBA" id="ARBA00011738"/>
    </source>
</evidence>
<evidence type="ECO:0000256" key="5">
    <source>
        <dbReference type="ARBA" id="ARBA00022801"/>
    </source>
</evidence>
<dbReference type="AlphaFoldDB" id="A0A7Y9PJN9"/>
<proteinExistence type="inferred from homology"/>
<keyword evidence="4 8" id="KW-0479">Metal-binding</keyword>
<evidence type="ECO:0000313" key="10">
    <source>
        <dbReference type="EMBL" id="NYF81077.1"/>
    </source>
</evidence>
<dbReference type="GO" id="GO:0052717">
    <property type="term" value="F:tRNA-specific adenosine-34 deaminase activity"/>
    <property type="evidence" value="ECO:0007669"/>
    <property type="project" value="UniProtKB-UniRule"/>
</dbReference>
<dbReference type="InterPro" id="IPR028883">
    <property type="entry name" value="tRNA_aden_deaminase"/>
</dbReference>
<feature type="domain" description="CMP/dCMP-type deaminase" evidence="9">
    <location>
        <begin position="1"/>
        <end position="110"/>
    </location>
</feature>
<feature type="binding site" evidence="8">
    <location>
        <position position="51"/>
    </location>
    <ligand>
        <name>Zn(2+)</name>
        <dbReference type="ChEBI" id="CHEBI:29105"/>
        <note>catalytic</note>
    </ligand>
</feature>
<dbReference type="Proteomes" id="UP000589520">
    <property type="component" value="Unassembled WGS sequence"/>
</dbReference>
<dbReference type="FunFam" id="3.40.140.10:FF:000005">
    <property type="entry name" value="tRNA-specific adenosine deaminase"/>
    <property type="match status" value="1"/>
</dbReference>
<evidence type="ECO:0000256" key="7">
    <source>
        <dbReference type="ARBA" id="ARBA00048045"/>
    </source>
</evidence>
<dbReference type="PANTHER" id="PTHR11079">
    <property type="entry name" value="CYTOSINE DEAMINASE FAMILY MEMBER"/>
    <property type="match status" value="1"/>
</dbReference>
<evidence type="ECO:0000313" key="11">
    <source>
        <dbReference type="Proteomes" id="UP000589520"/>
    </source>
</evidence>
<keyword evidence="6 8" id="KW-0862">Zinc</keyword>
<dbReference type="GO" id="GO:0002100">
    <property type="term" value="P:tRNA wobble adenosine to inosine editing"/>
    <property type="evidence" value="ECO:0007669"/>
    <property type="project" value="UniProtKB-UniRule"/>
</dbReference>
<evidence type="ECO:0000256" key="8">
    <source>
        <dbReference type="HAMAP-Rule" id="MF_00972"/>
    </source>
</evidence>
<feature type="binding site" evidence="8">
    <location>
        <position position="81"/>
    </location>
    <ligand>
        <name>Zn(2+)</name>
        <dbReference type="ChEBI" id="CHEBI:29105"/>
        <note>catalytic</note>
    </ligand>
</feature>
<gene>
    <name evidence="8" type="primary">tadA</name>
    <name evidence="10" type="ORF">HDF17_003397</name>
</gene>
<sequence>MDLEWLGAAMAEAQAAEASGEVPVGAVVVHEGVVIGRGQNRVLRDSDPTAHAEIVAMREAGQALKNYRLEDCELYVTLEPCAMCAGAILHARIARLIYAAADPKAGACGSVLAVMNHPRLNHRVEVSAGLMAEECGAMLTNFFRARRGK</sequence>
<evidence type="ECO:0000256" key="3">
    <source>
        <dbReference type="ARBA" id="ARBA00022694"/>
    </source>
</evidence>
<comment type="catalytic activity">
    <reaction evidence="7 8">
        <text>adenosine(34) in tRNA + H2O + H(+) = inosine(34) in tRNA + NH4(+)</text>
        <dbReference type="Rhea" id="RHEA:43168"/>
        <dbReference type="Rhea" id="RHEA-COMP:10373"/>
        <dbReference type="Rhea" id="RHEA-COMP:10374"/>
        <dbReference type="ChEBI" id="CHEBI:15377"/>
        <dbReference type="ChEBI" id="CHEBI:15378"/>
        <dbReference type="ChEBI" id="CHEBI:28938"/>
        <dbReference type="ChEBI" id="CHEBI:74411"/>
        <dbReference type="ChEBI" id="CHEBI:82852"/>
        <dbReference type="EC" id="3.5.4.33"/>
    </reaction>
</comment>
<feature type="binding site" evidence="8">
    <location>
        <position position="84"/>
    </location>
    <ligand>
        <name>Zn(2+)</name>
        <dbReference type="ChEBI" id="CHEBI:29105"/>
        <note>catalytic</note>
    </ligand>
</feature>